<evidence type="ECO:0000256" key="4">
    <source>
        <dbReference type="ARBA" id="ARBA00022806"/>
    </source>
</evidence>
<dbReference type="EMBL" id="JAWZYT010001606">
    <property type="protein sequence ID" value="KAK4310675.1"/>
    <property type="molecule type" value="Genomic_DNA"/>
</dbReference>
<dbReference type="GO" id="GO:0005829">
    <property type="term" value="C:cytosol"/>
    <property type="evidence" value="ECO:0007669"/>
    <property type="project" value="TreeGrafter"/>
</dbReference>
<evidence type="ECO:0000256" key="3">
    <source>
        <dbReference type="ARBA" id="ARBA00022801"/>
    </source>
</evidence>
<dbReference type="PROSITE" id="PS51192">
    <property type="entry name" value="HELICASE_ATP_BIND_1"/>
    <property type="match status" value="1"/>
</dbReference>
<dbReference type="Pfam" id="PF00270">
    <property type="entry name" value="DEAD"/>
    <property type="match status" value="2"/>
</dbReference>
<comment type="caution">
    <text evidence="11">The sequence shown here is derived from an EMBL/GenBank/DDBJ whole genome shotgun (WGS) entry which is preliminary data.</text>
</comment>
<dbReference type="GO" id="GO:0003724">
    <property type="term" value="F:RNA helicase activity"/>
    <property type="evidence" value="ECO:0007669"/>
    <property type="project" value="UniProtKB-EC"/>
</dbReference>
<feature type="region of interest" description="Disordered" evidence="7">
    <location>
        <begin position="868"/>
        <end position="902"/>
    </location>
</feature>
<dbReference type="Pfam" id="PF00271">
    <property type="entry name" value="Helicase_C"/>
    <property type="match status" value="1"/>
</dbReference>
<dbReference type="PANTHER" id="PTHR47959">
    <property type="entry name" value="ATP-DEPENDENT RNA HELICASE RHLE-RELATED"/>
    <property type="match status" value="1"/>
</dbReference>
<dbReference type="InterPro" id="IPR011545">
    <property type="entry name" value="DEAD/DEAH_box_helicase_dom"/>
</dbReference>
<dbReference type="InterPro" id="IPR001650">
    <property type="entry name" value="Helicase_C-like"/>
</dbReference>
<accession>A0AAE1PNU8</accession>
<feature type="region of interest" description="Disordered" evidence="7">
    <location>
        <begin position="281"/>
        <end position="371"/>
    </location>
</feature>
<organism evidence="11 12">
    <name type="scientific">Petrolisthes manimaculis</name>
    <dbReference type="NCBI Taxonomy" id="1843537"/>
    <lineage>
        <taxon>Eukaryota</taxon>
        <taxon>Metazoa</taxon>
        <taxon>Ecdysozoa</taxon>
        <taxon>Arthropoda</taxon>
        <taxon>Crustacea</taxon>
        <taxon>Multicrustacea</taxon>
        <taxon>Malacostraca</taxon>
        <taxon>Eumalacostraca</taxon>
        <taxon>Eucarida</taxon>
        <taxon>Decapoda</taxon>
        <taxon>Pleocyemata</taxon>
        <taxon>Anomura</taxon>
        <taxon>Galatheoidea</taxon>
        <taxon>Porcellanidae</taxon>
        <taxon>Petrolisthes</taxon>
    </lineage>
</organism>
<feature type="compositionally biased region" description="Basic residues" evidence="7">
    <location>
        <begin position="868"/>
        <end position="895"/>
    </location>
</feature>
<evidence type="ECO:0000313" key="11">
    <source>
        <dbReference type="EMBL" id="KAK4310675.1"/>
    </source>
</evidence>
<dbReference type="InterPro" id="IPR027417">
    <property type="entry name" value="P-loop_NTPase"/>
</dbReference>
<dbReference type="InterPro" id="IPR014014">
    <property type="entry name" value="RNA_helicase_DEAD_Q_motif"/>
</dbReference>
<proteinExistence type="predicted"/>
<keyword evidence="2" id="KW-0547">Nucleotide-binding</keyword>
<dbReference type="InterPro" id="IPR050079">
    <property type="entry name" value="DEAD_box_RNA_helicase"/>
</dbReference>
<reference evidence="11" key="1">
    <citation type="submission" date="2023-11" db="EMBL/GenBank/DDBJ databases">
        <title>Genome assemblies of two species of porcelain crab, Petrolisthes cinctipes and Petrolisthes manimaculis (Anomura: Porcellanidae).</title>
        <authorList>
            <person name="Angst P."/>
        </authorList>
    </citation>
    <scope>NUCLEOTIDE SEQUENCE</scope>
    <source>
        <strain evidence="11">PB745_02</strain>
        <tissue evidence="11">Gill</tissue>
    </source>
</reference>
<feature type="compositionally biased region" description="Acidic residues" evidence="7">
    <location>
        <begin position="281"/>
        <end position="297"/>
    </location>
</feature>
<keyword evidence="12" id="KW-1185">Reference proteome</keyword>
<evidence type="ECO:0000259" key="10">
    <source>
        <dbReference type="PROSITE" id="PS51195"/>
    </source>
</evidence>
<dbReference type="AlphaFoldDB" id="A0AAE1PNU8"/>
<feature type="short sequence motif" description="Q motif" evidence="6">
    <location>
        <begin position="207"/>
        <end position="235"/>
    </location>
</feature>
<feature type="domain" description="DEAD-box RNA helicase Q" evidence="10">
    <location>
        <begin position="207"/>
        <end position="235"/>
    </location>
</feature>
<evidence type="ECO:0000256" key="5">
    <source>
        <dbReference type="ARBA" id="ARBA00022840"/>
    </source>
</evidence>
<dbReference type="InterPro" id="IPR014001">
    <property type="entry name" value="Helicase_ATP-bd"/>
</dbReference>
<dbReference type="PANTHER" id="PTHR47959:SF1">
    <property type="entry name" value="ATP-DEPENDENT RNA HELICASE DBPA"/>
    <property type="match status" value="1"/>
</dbReference>
<evidence type="ECO:0000256" key="6">
    <source>
        <dbReference type="PROSITE-ProRule" id="PRU00552"/>
    </source>
</evidence>
<feature type="compositionally biased region" description="Polar residues" evidence="7">
    <location>
        <begin position="138"/>
        <end position="148"/>
    </location>
</feature>
<dbReference type="GO" id="GO:0003676">
    <property type="term" value="F:nucleic acid binding"/>
    <property type="evidence" value="ECO:0007669"/>
    <property type="project" value="InterPro"/>
</dbReference>
<evidence type="ECO:0000256" key="7">
    <source>
        <dbReference type="SAM" id="MobiDB-lite"/>
    </source>
</evidence>
<dbReference type="PROSITE" id="PS51194">
    <property type="entry name" value="HELICASE_CTER"/>
    <property type="match status" value="1"/>
</dbReference>
<dbReference type="SMART" id="SM00487">
    <property type="entry name" value="DEXDc"/>
    <property type="match status" value="1"/>
</dbReference>
<dbReference type="CDD" id="cd17946">
    <property type="entry name" value="DEADc_DDX24"/>
    <property type="match status" value="1"/>
</dbReference>
<name>A0AAE1PNU8_9EUCA</name>
<sequence length="902" mass="102909">MVLIRLGECITTTSSRKYWSRTLKKRVTSPDMGKIKDNVAVMPEKKSTESISTPLNITHEFEGLTGIEELKTCTLLKINKFGKLLQREEWKNGKIVKNKRGSGAGRKGKPVSSEGIEKGNKKKKKKRNKKKKQLAPDTGSQDTSSNLENEGDGLCVKETSKVQKVKKGIKRKQQLSKSEEVFEKKSKYDSTIYQGTNQSGKEKVDVSEWDTVFAPPPVLEALAELGFSHPTTIQKLCLPAAIKGRKDIIGAAETGSGKTLAFVIPIIHGILMDKKLEQEAMEETTDSIVEQSEEEEETNKIDDSCIDMEEENEDDDDNEEEVDDEESDDIEGQHLVDDNQISSDDENRNIMDDNEEPSDSEPEDMACDYYSSSGEGIGLVKVIDNVEFDFLDDKENKDNTKEKKKLRALIVTPTRELAIQVKSHLDAVLKYTDIRSVVIIGGVASQKQERLLNYGPDIVVGTPGRLWELVQLENDHLSQVATIRYLVVDETDRMVEQGHFQELDQLLAMINSNEEAKMQRQTFVFSATLTTTHDPPKRQKLKRKMVKISSDMKIKQLAKSIGIKEDHKVYDVTRKFGTAENLTEARINCLKEHKDYYLYYFLKSYPGRTLVFCNSIDTVKRLQHFFTLLKCEPQSLHAALQQRQRLTSLERFSNNPRALLIATDVAARGLDIPNIEHVIHYHVPRTAETYIHRSGRTARAKQEGLSILLIDASEVKKYRELCITLNRDTELPTFPVDRNIFDQVKKIIDFARPLEAVETSQRKKRSEDWLRKMAKEAELHVEEKSRDYDEEMEKSLYEGRKKKELKIKRAVLAKMLSSPLLSRNFSGRYPTQTGSVVMPFYFDNPTEKSEAGNALSVMKKKSEMLPKFVKKVQKKPPVKKSNKKKFKGFEKRRKKLQEAGEK</sequence>
<dbReference type="EC" id="3.6.4.13" evidence="1"/>
<feature type="compositionally biased region" description="Basic residues" evidence="7">
    <location>
        <begin position="120"/>
        <end position="133"/>
    </location>
</feature>
<feature type="domain" description="Helicase ATP-binding" evidence="8">
    <location>
        <begin position="239"/>
        <end position="547"/>
    </location>
</feature>
<feature type="compositionally biased region" description="Acidic residues" evidence="7">
    <location>
        <begin position="352"/>
        <end position="366"/>
    </location>
</feature>
<dbReference type="Gene3D" id="3.40.50.300">
    <property type="entry name" value="P-loop containing nucleotide triphosphate hydrolases"/>
    <property type="match status" value="3"/>
</dbReference>
<dbReference type="GO" id="GO:0016787">
    <property type="term" value="F:hydrolase activity"/>
    <property type="evidence" value="ECO:0007669"/>
    <property type="project" value="UniProtKB-KW"/>
</dbReference>
<dbReference type="SUPFAM" id="SSF52540">
    <property type="entry name" value="P-loop containing nucleoside triphosphate hydrolases"/>
    <property type="match status" value="2"/>
</dbReference>
<keyword evidence="5" id="KW-0067">ATP-binding</keyword>
<feature type="domain" description="Helicase C-terminal" evidence="9">
    <location>
        <begin position="581"/>
        <end position="748"/>
    </location>
</feature>
<evidence type="ECO:0000259" key="9">
    <source>
        <dbReference type="PROSITE" id="PS51194"/>
    </source>
</evidence>
<dbReference type="GO" id="GO:0005524">
    <property type="term" value="F:ATP binding"/>
    <property type="evidence" value="ECO:0007669"/>
    <property type="project" value="UniProtKB-KW"/>
</dbReference>
<feature type="region of interest" description="Disordered" evidence="7">
    <location>
        <begin position="96"/>
        <end position="151"/>
    </location>
</feature>
<feature type="compositionally biased region" description="Acidic residues" evidence="7">
    <location>
        <begin position="304"/>
        <end position="330"/>
    </location>
</feature>
<protein>
    <recommendedName>
        <fullName evidence="1">RNA helicase</fullName>
        <ecNumber evidence="1">3.6.4.13</ecNumber>
    </recommendedName>
</protein>
<evidence type="ECO:0000256" key="1">
    <source>
        <dbReference type="ARBA" id="ARBA00012552"/>
    </source>
</evidence>
<keyword evidence="3" id="KW-0378">Hydrolase</keyword>
<dbReference type="Proteomes" id="UP001292094">
    <property type="component" value="Unassembled WGS sequence"/>
</dbReference>
<keyword evidence="4" id="KW-0347">Helicase</keyword>
<evidence type="ECO:0000256" key="2">
    <source>
        <dbReference type="ARBA" id="ARBA00022741"/>
    </source>
</evidence>
<dbReference type="CDD" id="cd18787">
    <property type="entry name" value="SF2_C_DEAD"/>
    <property type="match status" value="1"/>
</dbReference>
<dbReference type="PROSITE" id="PS51195">
    <property type="entry name" value="Q_MOTIF"/>
    <property type="match status" value="1"/>
</dbReference>
<evidence type="ECO:0000313" key="12">
    <source>
        <dbReference type="Proteomes" id="UP001292094"/>
    </source>
</evidence>
<dbReference type="SMART" id="SM00490">
    <property type="entry name" value="HELICc"/>
    <property type="match status" value="1"/>
</dbReference>
<evidence type="ECO:0000259" key="8">
    <source>
        <dbReference type="PROSITE" id="PS51192"/>
    </source>
</evidence>
<gene>
    <name evidence="11" type="ORF">Pmani_017775</name>
</gene>